<dbReference type="GO" id="GO:0004386">
    <property type="term" value="F:helicase activity"/>
    <property type="evidence" value="ECO:0007669"/>
    <property type="project" value="UniProtKB-KW"/>
</dbReference>
<dbReference type="InterPro" id="IPR050496">
    <property type="entry name" value="SNF2_RAD54_helicase_repair"/>
</dbReference>
<sequence length="495" mass="57711">MRKIVLEYEPSLIAKLNAFSYQKEAFEAVKDLEYSAIFHEQGLGKTKIAIDLLLYWLKFKDVDTVLIVTKKQLVQNWKNEFITHTFIKPAILTSNRNDNFYVFNGPSRVVIANFEIISSEKERFHLYLKARNVAIIIDESAKIKNPNSKITRDFFELSSKFIIKTIMTGTPVANRPYDIWAQIYFLDEGKSLGKDFNEFKKKTDLSNSLENNTHKKELFEDVVSSIFLKIKSFSVRETKKSGVIDLPKKQYVTVWAEFEEEQKQIYDRIREEMSLLVKKGDKTILDDSSSTLKRLLRLVQVTSNPKLIDEMYFGNSAKESVLNILIDDIISKGEKCIVWSSFIENIDYFTKKYSRYNAVKIHGGMKIIDRNRSVEKFTKEECKILFATPQSSKEGLTLTMANHVIFYDRGFSLDDYLQAQDRIHRISQKKTCYIYNILIKDSIDIWIDFLLKAKQNAAFLAQGDVTKDEYRDVADYRFSSIIKKILNIDNTEEYL</sequence>
<keyword evidence="4" id="KW-0547">Nucleotide-binding</keyword>
<dbReference type="GO" id="GO:0016787">
    <property type="term" value="F:hydrolase activity"/>
    <property type="evidence" value="ECO:0007669"/>
    <property type="project" value="UniProtKB-KW"/>
</dbReference>
<name>A0A937FJV9_9CLOT</name>
<dbReference type="RefSeq" id="WP_202768610.1">
    <property type="nucleotide sequence ID" value="NZ_JAESWA010000023.1"/>
</dbReference>
<dbReference type="InterPro" id="IPR049730">
    <property type="entry name" value="SNF2/RAD54-like_C"/>
</dbReference>
<comment type="caution">
    <text evidence="4">The sequence shown here is derived from an EMBL/GenBank/DDBJ whole genome shotgun (WGS) entry which is preliminary data.</text>
</comment>
<dbReference type="Pfam" id="PF00271">
    <property type="entry name" value="Helicase_C"/>
    <property type="match status" value="1"/>
</dbReference>
<organism evidence="4 5">
    <name type="scientific">Clostridium paridis</name>
    <dbReference type="NCBI Taxonomy" id="2803863"/>
    <lineage>
        <taxon>Bacteria</taxon>
        <taxon>Bacillati</taxon>
        <taxon>Bacillota</taxon>
        <taxon>Clostridia</taxon>
        <taxon>Eubacteriales</taxon>
        <taxon>Clostridiaceae</taxon>
        <taxon>Clostridium</taxon>
    </lineage>
</organism>
<keyword evidence="1" id="KW-0378">Hydrolase</keyword>
<feature type="domain" description="Helicase C-terminal" evidence="3">
    <location>
        <begin position="325"/>
        <end position="474"/>
    </location>
</feature>
<dbReference type="Pfam" id="PF00176">
    <property type="entry name" value="SNF2-rel_dom"/>
    <property type="match status" value="1"/>
</dbReference>
<dbReference type="AlphaFoldDB" id="A0A937FJV9"/>
<dbReference type="Gene3D" id="3.40.50.300">
    <property type="entry name" value="P-loop containing nucleotide triphosphate hydrolases"/>
    <property type="match status" value="1"/>
</dbReference>
<dbReference type="InterPro" id="IPR000330">
    <property type="entry name" value="SNF2_N"/>
</dbReference>
<dbReference type="CDD" id="cd18793">
    <property type="entry name" value="SF2_C_SNF"/>
    <property type="match status" value="1"/>
</dbReference>
<dbReference type="SMART" id="SM00487">
    <property type="entry name" value="DEXDc"/>
    <property type="match status" value="1"/>
</dbReference>
<dbReference type="PANTHER" id="PTHR45629">
    <property type="entry name" value="SNF2/RAD54 FAMILY MEMBER"/>
    <property type="match status" value="1"/>
</dbReference>
<dbReference type="Gene3D" id="3.40.50.10810">
    <property type="entry name" value="Tandem AAA-ATPase domain"/>
    <property type="match status" value="1"/>
</dbReference>
<dbReference type="PANTHER" id="PTHR45629:SF7">
    <property type="entry name" value="DNA EXCISION REPAIR PROTEIN ERCC-6-RELATED"/>
    <property type="match status" value="1"/>
</dbReference>
<keyword evidence="4" id="KW-0067">ATP-binding</keyword>
<evidence type="ECO:0000259" key="2">
    <source>
        <dbReference type="PROSITE" id="PS51192"/>
    </source>
</evidence>
<dbReference type="SMART" id="SM00490">
    <property type="entry name" value="HELICc"/>
    <property type="match status" value="1"/>
</dbReference>
<feature type="domain" description="Helicase ATP-binding" evidence="2">
    <location>
        <begin position="26"/>
        <end position="189"/>
    </location>
</feature>
<reference evidence="4" key="1">
    <citation type="submission" date="2021-01" db="EMBL/GenBank/DDBJ databases">
        <title>Genome public.</title>
        <authorList>
            <person name="Liu C."/>
            <person name="Sun Q."/>
        </authorList>
    </citation>
    <scope>NUCLEOTIDE SEQUENCE</scope>
    <source>
        <strain evidence="4">YIM B02565</strain>
    </source>
</reference>
<evidence type="ECO:0000313" key="4">
    <source>
        <dbReference type="EMBL" id="MBL4933211.1"/>
    </source>
</evidence>
<dbReference type="GO" id="GO:0005524">
    <property type="term" value="F:ATP binding"/>
    <property type="evidence" value="ECO:0007669"/>
    <property type="project" value="InterPro"/>
</dbReference>
<dbReference type="InterPro" id="IPR038718">
    <property type="entry name" value="SNF2-like_sf"/>
</dbReference>
<dbReference type="Proteomes" id="UP000623681">
    <property type="component" value="Unassembled WGS sequence"/>
</dbReference>
<dbReference type="InterPro" id="IPR001650">
    <property type="entry name" value="Helicase_C-like"/>
</dbReference>
<dbReference type="PROSITE" id="PS51192">
    <property type="entry name" value="HELICASE_ATP_BIND_1"/>
    <property type="match status" value="1"/>
</dbReference>
<dbReference type="EMBL" id="JAESWA010000023">
    <property type="protein sequence ID" value="MBL4933211.1"/>
    <property type="molecule type" value="Genomic_DNA"/>
</dbReference>
<dbReference type="InterPro" id="IPR027417">
    <property type="entry name" value="P-loop_NTPase"/>
</dbReference>
<proteinExistence type="predicted"/>
<dbReference type="PROSITE" id="PS51194">
    <property type="entry name" value="HELICASE_CTER"/>
    <property type="match status" value="1"/>
</dbReference>
<evidence type="ECO:0000256" key="1">
    <source>
        <dbReference type="ARBA" id="ARBA00022801"/>
    </source>
</evidence>
<evidence type="ECO:0000259" key="3">
    <source>
        <dbReference type="PROSITE" id="PS51194"/>
    </source>
</evidence>
<keyword evidence="4" id="KW-0347">Helicase</keyword>
<dbReference type="SUPFAM" id="SSF52540">
    <property type="entry name" value="P-loop containing nucleoside triphosphate hydrolases"/>
    <property type="match status" value="2"/>
</dbReference>
<gene>
    <name evidence="4" type="ORF">JK634_15460</name>
</gene>
<evidence type="ECO:0000313" key="5">
    <source>
        <dbReference type="Proteomes" id="UP000623681"/>
    </source>
</evidence>
<keyword evidence="5" id="KW-1185">Reference proteome</keyword>
<accession>A0A937FJV9</accession>
<dbReference type="InterPro" id="IPR014001">
    <property type="entry name" value="Helicase_ATP-bd"/>
</dbReference>
<protein>
    <submittedName>
        <fullName evidence="4">DEAD/DEAH box helicase</fullName>
    </submittedName>
</protein>